<comment type="caution">
    <text evidence="2">The sequence shown here is derived from an EMBL/GenBank/DDBJ whole genome shotgun (WGS) entry which is preliminary data.</text>
</comment>
<dbReference type="SUPFAM" id="SSF81624">
    <property type="entry name" value="N-terminal domain of MutM-like DNA repair proteins"/>
    <property type="match status" value="1"/>
</dbReference>
<dbReference type="PROSITE" id="PS51068">
    <property type="entry name" value="FPG_CAT"/>
    <property type="match status" value="1"/>
</dbReference>
<dbReference type="Gene3D" id="3.20.190.10">
    <property type="entry name" value="MutM-like, N-terminal"/>
    <property type="match status" value="1"/>
</dbReference>
<name>A0ABT6APQ2_9BURK</name>
<evidence type="ECO:0000259" key="1">
    <source>
        <dbReference type="PROSITE" id="PS51068"/>
    </source>
</evidence>
<keyword evidence="3" id="KW-1185">Reference proteome</keyword>
<protein>
    <submittedName>
        <fullName evidence="2">DNA-formamidopyrimidine glycosylase family protein</fullName>
    </submittedName>
</protein>
<feature type="non-terminal residue" evidence="2">
    <location>
        <position position="41"/>
    </location>
</feature>
<gene>
    <name evidence="2" type="ORF">P3W85_15920</name>
</gene>
<dbReference type="Proteomes" id="UP001216674">
    <property type="component" value="Unassembled WGS sequence"/>
</dbReference>
<accession>A0ABT6APQ2</accession>
<proteinExistence type="predicted"/>
<sequence>MPELPEVEVTRRGLLPHVVGRRIADVVVRHRGLRWPVAPDL</sequence>
<reference evidence="2 3" key="1">
    <citation type="submission" date="2023-03" db="EMBL/GenBank/DDBJ databases">
        <title>Draft assemblies of triclosan tolerant bacteria isolated from returned activated sludge.</title>
        <authorList>
            <person name="Van Hamelsveld S."/>
        </authorList>
    </citation>
    <scope>NUCLEOTIDE SEQUENCE [LARGE SCALE GENOMIC DNA]</scope>
    <source>
        <strain evidence="2 3">GW210010_S58</strain>
    </source>
</reference>
<dbReference type="InterPro" id="IPR035937">
    <property type="entry name" value="FPG_N"/>
</dbReference>
<organism evidence="2 3">
    <name type="scientific">Cupriavidus basilensis</name>
    <dbReference type="NCBI Taxonomy" id="68895"/>
    <lineage>
        <taxon>Bacteria</taxon>
        <taxon>Pseudomonadati</taxon>
        <taxon>Pseudomonadota</taxon>
        <taxon>Betaproteobacteria</taxon>
        <taxon>Burkholderiales</taxon>
        <taxon>Burkholderiaceae</taxon>
        <taxon>Cupriavidus</taxon>
    </lineage>
</organism>
<dbReference type="InterPro" id="IPR012319">
    <property type="entry name" value="FPG_cat"/>
</dbReference>
<dbReference type="EMBL" id="JARJLM010000271">
    <property type="protein sequence ID" value="MDF3834429.1"/>
    <property type="molecule type" value="Genomic_DNA"/>
</dbReference>
<evidence type="ECO:0000313" key="3">
    <source>
        <dbReference type="Proteomes" id="UP001216674"/>
    </source>
</evidence>
<evidence type="ECO:0000313" key="2">
    <source>
        <dbReference type="EMBL" id="MDF3834429.1"/>
    </source>
</evidence>
<feature type="domain" description="Formamidopyrimidine-DNA glycosylase catalytic" evidence="1">
    <location>
        <begin position="2"/>
        <end position="41"/>
    </location>
</feature>
<dbReference type="Pfam" id="PF01149">
    <property type="entry name" value="Fapy_DNA_glyco"/>
    <property type="match status" value="1"/>
</dbReference>
<dbReference type="RefSeq" id="WP_276265505.1">
    <property type="nucleotide sequence ID" value="NZ_JARJLM010000271.1"/>
</dbReference>